<keyword evidence="8" id="KW-1185">Reference proteome</keyword>
<dbReference type="AlphaFoldDB" id="A0A2A2TE78"/>
<dbReference type="SUPFAM" id="SSF53850">
    <property type="entry name" value="Periplasmic binding protein-like II"/>
    <property type="match status" value="1"/>
</dbReference>
<dbReference type="PANTHER" id="PTHR30290:SF10">
    <property type="entry name" value="PERIPLASMIC OLIGOPEPTIDE-BINDING PROTEIN-RELATED"/>
    <property type="match status" value="1"/>
</dbReference>
<dbReference type="InterPro" id="IPR030678">
    <property type="entry name" value="Peptide/Ni-bd"/>
</dbReference>
<dbReference type="Pfam" id="PF00496">
    <property type="entry name" value="SBP_bac_5"/>
    <property type="match status" value="1"/>
</dbReference>
<dbReference type="GO" id="GO:0030313">
    <property type="term" value="C:cell envelope"/>
    <property type="evidence" value="ECO:0007669"/>
    <property type="project" value="UniProtKB-SubCell"/>
</dbReference>
<dbReference type="Gene3D" id="3.10.105.10">
    <property type="entry name" value="Dipeptide-binding Protein, Domain 3"/>
    <property type="match status" value="1"/>
</dbReference>
<evidence type="ECO:0000313" key="8">
    <source>
        <dbReference type="Proteomes" id="UP000218238"/>
    </source>
</evidence>
<evidence type="ECO:0000256" key="1">
    <source>
        <dbReference type="ARBA" id="ARBA00004196"/>
    </source>
</evidence>
<organism evidence="7 8">
    <name type="scientific">Brunnivagina elsteri CCALA 953</name>
    <dbReference type="NCBI Taxonomy" id="987040"/>
    <lineage>
        <taxon>Bacteria</taxon>
        <taxon>Bacillati</taxon>
        <taxon>Cyanobacteriota</taxon>
        <taxon>Cyanophyceae</taxon>
        <taxon>Nostocales</taxon>
        <taxon>Calotrichaceae</taxon>
        <taxon>Brunnivagina</taxon>
    </lineage>
</organism>
<dbReference type="CDD" id="cd08519">
    <property type="entry name" value="PBP2_NikA_DppA_OppA_like_20"/>
    <property type="match status" value="1"/>
</dbReference>
<dbReference type="GO" id="GO:0042597">
    <property type="term" value="C:periplasmic space"/>
    <property type="evidence" value="ECO:0007669"/>
    <property type="project" value="UniProtKB-ARBA"/>
</dbReference>
<proteinExistence type="inferred from homology"/>
<gene>
    <name evidence="7" type="ORF">CK510_23345</name>
</gene>
<dbReference type="Gene3D" id="3.40.190.10">
    <property type="entry name" value="Periplasmic binding protein-like II"/>
    <property type="match status" value="1"/>
</dbReference>
<evidence type="ECO:0000256" key="4">
    <source>
        <dbReference type="ARBA" id="ARBA00022729"/>
    </source>
</evidence>
<feature type="chain" id="PRO_5013285504" evidence="5">
    <location>
        <begin position="38"/>
        <end position="546"/>
    </location>
</feature>
<dbReference type="RefSeq" id="WP_095723964.1">
    <property type="nucleotide sequence ID" value="NZ_NTFS01000348.1"/>
</dbReference>
<name>A0A2A2TE78_9CYAN</name>
<dbReference type="GO" id="GO:1904680">
    <property type="term" value="F:peptide transmembrane transporter activity"/>
    <property type="evidence" value="ECO:0007669"/>
    <property type="project" value="TreeGrafter"/>
</dbReference>
<evidence type="ECO:0000256" key="5">
    <source>
        <dbReference type="SAM" id="SignalP"/>
    </source>
</evidence>
<accession>A0A2A2TE78</accession>
<protein>
    <submittedName>
        <fullName evidence="7">Peptide ABC transporter substrate-binding protein</fullName>
    </submittedName>
</protein>
<dbReference type="Gene3D" id="3.90.76.10">
    <property type="entry name" value="Dipeptide-binding Protein, Domain 1"/>
    <property type="match status" value="1"/>
</dbReference>
<feature type="domain" description="Solute-binding protein family 5" evidence="6">
    <location>
        <begin position="90"/>
        <end position="456"/>
    </location>
</feature>
<dbReference type="PANTHER" id="PTHR30290">
    <property type="entry name" value="PERIPLASMIC BINDING COMPONENT OF ABC TRANSPORTER"/>
    <property type="match status" value="1"/>
</dbReference>
<keyword evidence="3" id="KW-0813">Transport</keyword>
<dbReference type="EMBL" id="NTFS01000348">
    <property type="protein sequence ID" value="PAX51709.1"/>
    <property type="molecule type" value="Genomic_DNA"/>
</dbReference>
<evidence type="ECO:0000256" key="3">
    <source>
        <dbReference type="ARBA" id="ARBA00022448"/>
    </source>
</evidence>
<feature type="signal peptide" evidence="5">
    <location>
        <begin position="1"/>
        <end position="37"/>
    </location>
</feature>
<dbReference type="GO" id="GO:0043190">
    <property type="term" value="C:ATP-binding cassette (ABC) transporter complex"/>
    <property type="evidence" value="ECO:0007669"/>
    <property type="project" value="InterPro"/>
</dbReference>
<dbReference type="PIRSF" id="PIRSF002741">
    <property type="entry name" value="MppA"/>
    <property type="match status" value="1"/>
</dbReference>
<evidence type="ECO:0000259" key="6">
    <source>
        <dbReference type="Pfam" id="PF00496"/>
    </source>
</evidence>
<evidence type="ECO:0000256" key="2">
    <source>
        <dbReference type="ARBA" id="ARBA00005695"/>
    </source>
</evidence>
<comment type="similarity">
    <text evidence="2">Belongs to the bacterial solute-binding protein 5 family.</text>
</comment>
<dbReference type="Proteomes" id="UP000218238">
    <property type="component" value="Unassembled WGS sequence"/>
</dbReference>
<dbReference type="InterPro" id="IPR000914">
    <property type="entry name" value="SBP_5_dom"/>
</dbReference>
<evidence type="ECO:0000313" key="7">
    <source>
        <dbReference type="EMBL" id="PAX51709.1"/>
    </source>
</evidence>
<comment type="caution">
    <text evidence="7">The sequence shown here is derived from an EMBL/GenBank/DDBJ whole genome shotgun (WGS) entry which is preliminary data.</text>
</comment>
<keyword evidence="4 5" id="KW-0732">Signal</keyword>
<dbReference type="GO" id="GO:0015833">
    <property type="term" value="P:peptide transport"/>
    <property type="evidence" value="ECO:0007669"/>
    <property type="project" value="TreeGrafter"/>
</dbReference>
<comment type="subcellular location">
    <subcellularLocation>
        <location evidence="1">Cell envelope</location>
    </subcellularLocation>
</comment>
<reference evidence="7 8" key="1">
    <citation type="submission" date="2017-08" db="EMBL/GenBank/DDBJ databases">
        <title>Draft genome sequence of filamentous cyanobacterium Calothrix elsteri CCALA 953.</title>
        <authorList>
            <person name="Gagunashvili A.N."/>
            <person name="Elster J."/>
            <person name="Andresson O.S."/>
        </authorList>
    </citation>
    <scope>NUCLEOTIDE SEQUENCE [LARGE SCALE GENOMIC DNA]</scope>
    <source>
        <strain evidence="7 8">CCALA 953</strain>
    </source>
</reference>
<dbReference type="InterPro" id="IPR039424">
    <property type="entry name" value="SBP_5"/>
</dbReference>
<dbReference type="OrthoDB" id="9796817at2"/>
<sequence length="546" mass="60395">MYWFPFFSRPWGRTKQIISLACICLLLLVSCAKSPQADNSGGSNNPRIIIGTTNKPRTLDPADAYETGSLGLIYNMSDRLYTYKAGSTDIQPQLATELPKISADGLTYTMALRQGVVFHDGEKFNAAAMAFSLNRFIKNGGKPAFLLGDIIALVSSTGEYELTVKLKQPFAAFPSLLAFSGVCAVSPKAYKIGEGEFNPNNFVGTGPYKLSKFATDKVQLDIFDKYWGEKPINQGVTLQILSSGVNLYNAFRKKSIDVGGLSMDADQIRSLQEKAKNGDWQAIANSGSVISFMAVNRNQKPLDNPLVRQALAAMMDRKLLLERVLYGQGQPAYSMVPNTFDVYKPAFKEQYGSDGNAEKAKELLKQAGFSKEKPAKVELWYRSNVMTTGLTAIVMKAIAKKTMDGLLDIEINGIDSTSAYKYIPQGAYATTLLEWYPDFLDADNYVQPFLQCEKGSNEKGCEKGGSVSQGSFYYSDSMNKLIEAQRKEQDSTKRKQFFAEIQDIIAKDVPYIPLWQKQDYLFAQNSVSGVKQDASQLVIYGGIKKS</sequence>